<evidence type="ECO:0000313" key="4">
    <source>
        <dbReference type="EMBL" id="QBJ02567.1"/>
    </source>
</evidence>
<dbReference type="Gene3D" id="3.40.1440.10">
    <property type="entry name" value="GIY-YIG endonuclease"/>
    <property type="match status" value="1"/>
</dbReference>
<dbReference type="SUPFAM" id="SSF82771">
    <property type="entry name" value="GIY-YIG endonuclease"/>
    <property type="match status" value="1"/>
</dbReference>
<organism evidence="4 5">
    <name type="scientific">Pseudomonas phage Psa21</name>
    <dbReference type="NCBI Taxonomy" id="2530023"/>
    <lineage>
        <taxon>Viruses</taxon>
        <taxon>Duplodnaviria</taxon>
        <taxon>Heunggongvirae</taxon>
        <taxon>Uroviricota</taxon>
        <taxon>Caudoviricetes</taxon>
        <taxon>Chimalliviridae</taxon>
        <taxon>Tepukevirus</taxon>
        <taxon>Tepukevirus Psa21</taxon>
    </lineage>
</organism>
<feature type="domain" description="GIY-YIG" evidence="3">
    <location>
        <begin position="1"/>
        <end position="84"/>
    </location>
</feature>
<dbReference type="GO" id="GO:0004519">
    <property type="term" value="F:endonuclease activity"/>
    <property type="evidence" value="ECO:0007669"/>
    <property type="project" value="UniProtKB-KW"/>
</dbReference>
<dbReference type="SUPFAM" id="SSF64496">
    <property type="entry name" value="DNA-binding domain of intron-encoded endonucleases"/>
    <property type="match status" value="1"/>
</dbReference>
<name>A0A481W5L9_9CAUD</name>
<evidence type="ECO:0000259" key="3">
    <source>
        <dbReference type="PROSITE" id="PS50164"/>
    </source>
</evidence>
<comment type="cofactor">
    <cofactor evidence="1">
        <name>Mg(2+)</name>
        <dbReference type="ChEBI" id="CHEBI:18420"/>
    </cofactor>
</comment>
<evidence type="ECO:0000256" key="1">
    <source>
        <dbReference type="ARBA" id="ARBA00001946"/>
    </source>
</evidence>
<evidence type="ECO:0000256" key="2">
    <source>
        <dbReference type="ARBA" id="ARBA00022842"/>
    </source>
</evidence>
<dbReference type="InterPro" id="IPR000305">
    <property type="entry name" value="GIY-YIG_endonuc"/>
</dbReference>
<keyword evidence="4" id="KW-0255">Endonuclease</keyword>
<dbReference type="InterPro" id="IPR035901">
    <property type="entry name" value="GIY-YIG_endonuc_sf"/>
</dbReference>
<evidence type="ECO:0000313" key="5">
    <source>
        <dbReference type="Proteomes" id="UP000294134"/>
    </source>
</evidence>
<dbReference type="Pfam" id="PF01541">
    <property type="entry name" value="GIY-YIG"/>
    <property type="match status" value="1"/>
</dbReference>
<gene>
    <name evidence="4" type="ORF">PSA21_37</name>
</gene>
<keyword evidence="5" id="KW-1185">Reference proteome</keyword>
<sequence>MIGVYILRHPVSGVWYIGSSVNINSRILQHLNKLAKGEHENKTLQVVFKESKYFDVEKIALNTIEEAKVFEKELIQKHQLDSNLANCVNVEEWHEQWRKKIQCYWTPERRKEHSLLQTGLWTAERRKKMSEEKCGVIHSDETRLKMSNTRKGKAVSAATLLAASKKLKKPVIVEGIKYESMKAVTIAFGITKEAVLRRIKSSKPKWVNWLRPEVST</sequence>
<dbReference type="PROSITE" id="PS50164">
    <property type="entry name" value="GIY_YIG"/>
    <property type="match status" value="1"/>
</dbReference>
<accession>A0A481W5L9</accession>
<dbReference type="EMBL" id="MK552327">
    <property type="protein sequence ID" value="QBJ02567.1"/>
    <property type="molecule type" value="Genomic_DNA"/>
</dbReference>
<dbReference type="SMART" id="SM00465">
    <property type="entry name" value="GIYc"/>
    <property type="match status" value="1"/>
</dbReference>
<keyword evidence="2" id="KW-0460">Magnesium</keyword>
<keyword evidence="4" id="KW-0540">Nuclease</keyword>
<proteinExistence type="predicted"/>
<protein>
    <submittedName>
        <fullName evidence="4">Putative GIY-YIG endonuclease</fullName>
    </submittedName>
</protein>
<dbReference type="Proteomes" id="UP000294134">
    <property type="component" value="Segment"/>
</dbReference>
<keyword evidence="4" id="KW-0378">Hydrolase</keyword>
<reference evidence="4 5" key="1">
    <citation type="submission" date="2019-02" db="EMBL/GenBank/DDBJ databases">
        <authorList>
            <person name="Frampton R.A."/>
            <person name="Wojtus J.K."/>
            <person name="Fineran P.C."/>
            <person name="Hendrickson H.L."/>
        </authorList>
    </citation>
    <scope>NUCLEOTIDE SEQUENCE [LARGE SCALE GENOMIC DNA]</scope>
</reference>